<dbReference type="EnsemblPlants" id="TuG1812G0300000854.01.T05">
    <property type="protein sequence ID" value="TuG1812G0300000854.01.T05"/>
    <property type="gene ID" value="TuG1812G0300000854.01"/>
</dbReference>
<reference evidence="1" key="3">
    <citation type="submission" date="2022-06" db="UniProtKB">
        <authorList>
            <consortium name="EnsemblPlants"/>
        </authorList>
    </citation>
    <scope>IDENTIFICATION</scope>
</reference>
<dbReference type="Proteomes" id="UP000015106">
    <property type="component" value="Chromosome 3"/>
</dbReference>
<dbReference type="Gramene" id="TuG1812G0300000854.01.T05">
    <property type="protein sequence ID" value="TuG1812G0300000854.01.T05"/>
    <property type="gene ID" value="TuG1812G0300000854.01"/>
</dbReference>
<dbReference type="Gramene" id="TuG1812G0300000854.01.T02">
    <property type="protein sequence ID" value="TuG1812G0300000854.01.T02"/>
    <property type="gene ID" value="TuG1812G0300000854.01"/>
</dbReference>
<keyword evidence="2" id="KW-1185">Reference proteome</keyword>
<protein>
    <submittedName>
        <fullName evidence="1">Uncharacterized protein</fullName>
    </submittedName>
</protein>
<dbReference type="Gramene" id="TuG1812G0300000854.01.T03">
    <property type="protein sequence ID" value="TuG1812G0300000854.01.T03"/>
    <property type="gene ID" value="TuG1812G0300000854.01"/>
</dbReference>
<dbReference type="EnsemblPlants" id="TuG1812G0300000854.01.T02">
    <property type="protein sequence ID" value="TuG1812G0300000854.01.T02"/>
    <property type="gene ID" value="TuG1812G0300000854.01"/>
</dbReference>
<sequence length="35" mass="4030">MAEIDLFVNDFYEDDIDLEAGALLLLPANNKKDFR</sequence>
<dbReference type="Gramene" id="TuG1812G0300000854.01.T04">
    <property type="protein sequence ID" value="TuG1812G0300000854.01.T04"/>
    <property type="gene ID" value="TuG1812G0300000854.01"/>
</dbReference>
<dbReference type="EnsemblPlants" id="TuG1812G0300000854.01.T03">
    <property type="protein sequence ID" value="TuG1812G0300000854.01.T03"/>
    <property type="gene ID" value="TuG1812G0300000854.01"/>
</dbReference>
<dbReference type="EnsemblPlants" id="TuG1812G0300000854.01.T04">
    <property type="protein sequence ID" value="TuG1812G0300000854.01.T04"/>
    <property type="gene ID" value="TuG1812G0300000854.01"/>
</dbReference>
<evidence type="ECO:0000313" key="2">
    <source>
        <dbReference type="Proteomes" id="UP000015106"/>
    </source>
</evidence>
<dbReference type="AlphaFoldDB" id="A0A8R7PMV6"/>
<reference evidence="2" key="1">
    <citation type="journal article" date="2013" name="Nature">
        <title>Draft genome of the wheat A-genome progenitor Triticum urartu.</title>
        <authorList>
            <person name="Ling H.Q."/>
            <person name="Zhao S."/>
            <person name="Liu D."/>
            <person name="Wang J."/>
            <person name="Sun H."/>
            <person name="Zhang C."/>
            <person name="Fan H."/>
            <person name="Li D."/>
            <person name="Dong L."/>
            <person name="Tao Y."/>
            <person name="Gao C."/>
            <person name="Wu H."/>
            <person name="Li Y."/>
            <person name="Cui Y."/>
            <person name="Guo X."/>
            <person name="Zheng S."/>
            <person name="Wang B."/>
            <person name="Yu K."/>
            <person name="Liang Q."/>
            <person name="Yang W."/>
            <person name="Lou X."/>
            <person name="Chen J."/>
            <person name="Feng M."/>
            <person name="Jian J."/>
            <person name="Zhang X."/>
            <person name="Luo G."/>
            <person name="Jiang Y."/>
            <person name="Liu J."/>
            <person name="Wang Z."/>
            <person name="Sha Y."/>
            <person name="Zhang B."/>
            <person name="Wu H."/>
            <person name="Tang D."/>
            <person name="Shen Q."/>
            <person name="Xue P."/>
            <person name="Zou S."/>
            <person name="Wang X."/>
            <person name="Liu X."/>
            <person name="Wang F."/>
            <person name="Yang Y."/>
            <person name="An X."/>
            <person name="Dong Z."/>
            <person name="Zhang K."/>
            <person name="Zhang X."/>
            <person name="Luo M.C."/>
            <person name="Dvorak J."/>
            <person name="Tong Y."/>
            <person name="Wang J."/>
            <person name="Yang H."/>
            <person name="Li Z."/>
            <person name="Wang D."/>
            <person name="Zhang A."/>
            <person name="Wang J."/>
        </authorList>
    </citation>
    <scope>NUCLEOTIDE SEQUENCE</scope>
    <source>
        <strain evidence="2">cv. G1812</strain>
    </source>
</reference>
<name>A0A8R7PMV6_TRIUA</name>
<proteinExistence type="predicted"/>
<accession>A0A8R7PMV6</accession>
<organism evidence="1 2">
    <name type="scientific">Triticum urartu</name>
    <name type="common">Red wild einkorn</name>
    <name type="synonym">Crithodium urartu</name>
    <dbReference type="NCBI Taxonomy" id="4572"/>
    <lineage>
        <taxon>Eukaryota</taxon>
        <taxon>Viridiplantae</taxon>
        <taxon>Streptophyta</taxon>
        <taxon>Embryophyta</taxon>
        <taxon>Tracheophyta</taxon>
        <taxon>Spermatophyta</taxon>
        <taxon>Magnoliopsida</taxon>
        <taxon>Liliopsida</taxon>
        <taxon>Poales</taxon>
        <taxon>Poaceae</taxon>
        <taxon>BOP clade</taxon>
        <taxon>Pooideae</taxon>
        <taxon>Triticodae</taxon>
        <taxon>Triticeae</taxon>
        <taxon>Triticinae</taxon>
        <taxon>Triticum</taxon>
    </lineage>
</organism>
<reference evidence="1" key="2">
    <citation type="submission" date="2018-03" db="EMBL/GenBank/DDBJ databases">
        <title>The Triticum urartu genome reveals the dynamic nature of wheat genome evolution.</title>
        <authorList>
            <person name="Ling H."/>
            <person name="Ma B."/>
            <person name="Shi X."/>
            <person name="Liu H."/>
            <person name="Dong L."/>
            <person name="Sun H."/>
            <person name="Cao Y."/>
            <person name="Gao Q."/>
            <person name="Zheng S."/>
            <person name="Li Y."/>
            <person name="Yu Y."/>
            <person name="Du H."/>
            <person name="Qi M."/>
            <person name="Li Y."/>
            <person name="Yu H."/>
            <person name="Cui Y."/>
            <person name="Wang N."/>
            <person name="Chen C."/>
            <person name="Wu H."/>
            <person name="Zhao Y."/>
            <person name="Zhang J."/>
            <person name="Li Y."/>
            <person name="Zhou W."/>
            <person name="Zhang B."/>
            <person name="Hu W."/>
            <person name="Eijk M."/>
            <person name="Tang J."/>
            <person name="Witsenboer H."/>
            <person name="Zhao S."/>
            <person name="Li Z."/>
            <person name="Zhang A."/>
            <person name="Wang D."/>
            <person name="Liang C."/>
        </authorList>
    </citation>
    <scope>NUCLEOTIDE SEQUENCE [LARGE SCALE GENOMIC DNA]</scope>
    <source>
        <strain evidence="1">cv. G1812</strain>
    </source>
</reference>
<evidence type="ECO:0000313" key="1">
    <source>
        <dbReference type="EnsemblPlants" id="TuG1812G0300000854.01.T03"/>
    </source>
</evidence>